<name>A0A8S1UDW8_9CILI</name>
<evidence type="ECO:0000256" key="1">
    <source>
        <dbReference type="SAM" id="MobiDB-lite"/>
    </source>
</evidence>
<feature type="region of interest" description="Disordered" evidence="1">
    <location>
        <begin position="1"/>
        <end position="112"/>
    </location>
</feature>
<proteinExistence type="predicted"/>
<feature type="region of interest" description="Disordered" evidence="1">
    <location>
        <begin position="129"/>
        <end position="152"/>
    </location>
</feature>
<keyword evidence="3" id="KW-1185">Reference proteome</keyword>
<protein>
    <submittedName>
        <fullName evidence="2">Uncharacterized protein</fullName>
    </submittedName>
</protein>
<evidence type="ECO:0000313" key="2">
    <source>
        <dbReference type="EMBL" id="CAD8162534.1"/>
    </source>
</evidence>
<comment type="caution">
    <text evidence="2">The sequence shown here is derived from an EMBL/GenBank/DDBJ whole genome shotgun (WGS) entry which is preliminary data.</text>
</comment>
<feature type="compositionally biased region" description="Low complexity" evidence="1">
    <location>
        <begin position="1"/>
        <end position="18"/>
    </location>
</feature>
<dbReference type="EMBL" id="CAJJDO010000038">
    <property type="protein sequence ID" value="CAD8162534.1"/>
    <property type="molecule type" value="Genomic_DNA"/>
</dbReference>
<gene>
    <name evidence="2" type="ORF">PPENT_87.1.T0380094</name>
</gene>
<reference evidence="2" key="1">
    <citation type="submission" date="2021-01" db="EMBL/GenBank/DDBJ databases">
        <authorList>
            <consortium name="Genoscope - CEA"/>
            <person name="William W."/>
        </authorList>
    </citation>
    <scope>NUCLEOTIDE SEQUENCE</scope>
</reference>
<organism evidence="2 3">
    <name type="scientific">Paramecium pentaurelia</name>
    <dbReference type="NCBI Taxonomy" id="43138"/>
    <lineage>
        <taxon>Eukaryota</taxon>
        <taxon>Sar</taxon>
        <taxon>Alveolata</taxon>
        <taxon>Ciliophora</taxon>
        <taxon>Intramacronucleata</taxon>
        <taxon>Oligohymenophorea</taxon>
        <taxon>Peniculida</taxon>
        <taxon>Parameciidae</taxon>
        <taxon>Paramecium</taxon>
    </lineage>
</organism>
<sequence>MFGNLQGTNNTQTQQQGNPTSSIFNNPPPANNLFGQNQNPLGQQQQPQGIFGQTQQSNLFGNNTQQTGMFGQPQQQQQQQQQPLLGQQQQTTLTGQQQQPNSILGQPQQQTLQLGQTQQNNVFGQNQQQQPLTLGQQTQQTQPTTQQQPAQPKNYTLNQINQQTKIHIENLTKAIANKEKIDKNQKSLQLIEKNSLKNIQQQQQQITLGINPQQQQQQQVQRILVKGDRRNHTQRVENYYNEWNKVFLNISKKQDETHAQLIALVDQLTQQDTSFDIDEESLIDSIKQLGKDLDALERKINYVVKIQEKILGLEKEECEWDQIVNNLSECLLHLDQQTKDVEDLLLQAEKHPKVQNK</sequence>
<feature type="compositionally biased region" description="Low complexity" evidence="1">
    <location>
        <begin position="71"/>
        <end position="112"/>
    </location>
</feature>
<dbReference type="AlphaFoldDB" id="A0A8S1UDW8"/>
<dbReference type="OrthoDB" id="310867at2759"/>
<accession>A0A8S1UDW8</accession>
<dbReference type="Proteomes" id="UP000689195">
    <property type="component" value="Unassembled WGS sequence"/>
</dbReference>
<feature type="compositionally biased region" description="Low complexity" evidence="1">
    <location>
        <begin position="31"/>
        <end position="56"/>
    </location>
</feature>
<evidence type="ECO:0000313" key="3">
    <source>
        <dbReference type="Proteomes" id="UP000689195"/>
    </source>
</evidence>
<feature type="compositionally biased region" description="Polar residues" evidence="1">
    <location>
        <begin position="57"/>
        <end position="69"/>
    </location>
</feature>